<dbReference type="Proteomes" id="UP000295252">
    <property type="component" value="Unassembled WGS sequence"/>
</dbReference>
<evidence type="ECO:0000313" key="3">
    <source>
        <dbReference type="EMBL" id="CDP18964.1"/>
    </source>
</evidence>
<evidence type="ECO:0000259" key="2">
    <source>
        <dbReference type="PROSITE" id="PS50969"/>
    </source>
</evidence>
<protein>
    <recommendedName>
        <fullName evidence="1">Mitochondrial import inner membrane translocase subunit TIM50</fullName>
    </recommendedName>
</protein>
<dbReference type="PROSITE" id="PS50969">
    <property type="entry name" value="FCP1"/>
    <property type="match status" value="1"/>
</dbReference>
<dbReference type="InterPro" id="IPR036412">
    <property type="entry name" value="HAD-like_sf"/>
</dbReference>
<dbReference type="SMART" id="SM00577">
    <property type="entry name" value="CPDc"/>
    <property type="match status" value="1"/>
</dbReference>
<dbReference type="OrthoDB" id="1711508at2759"/>
<keyword evidence="1" id="KW-0811">Translocation</keyword>
<dbReference type="InterPro" id="IPR050365">
    <property type="entry name" value="TIM50"/>
</dbReference>
<comment type="function">
    <text evidence="1">Essential component of the TIM23 complex, a complex that mediates the translocation of transit peptide-containing proteins across the mitochondrial inner membrane.</text>
</comment>
<keyword evidence="1" id="KW-0653">Protein transport</keyword>
<feature type="domain" description="FCP1 homology" evidence="2">
    <location>
        <begin position="8"/>
        <end position="170"/>
    </location>
</feature>
<proteinExistence type="inferred from homology"/>
<dbReference type="InParanoid" id="A0A068VEG9"/>
<comment type="similarity">
    <text evidence="1">Belongs to the TIM50 family.</text>
</comment>
<dbReference type="GO" id="GO:0015031">
    <property type="term" value="P:protein transport"/>
    <property type="evidence" value="ECO:0007669"/>
    <property type="project" value="UniProtKB-KW"/>
</dbReference>
<dbReference type="PhylomeDB" id="A0A068VEG9"/>
<accession>A0A068VEG9</accession>
<comment type="subcellular location">
    <subcellularLocation>
        <location evidence="1">Mitochondrion inner membrane</location>
        <topology evidence="1">Single-pass membrane protein</topology>
    </subcellularLocation>
</comment>
<keyword evidence="1" id="KW-0809">Transit peptide</keyword>
<evidence type="ECO:0000256" key="1">
    <source>
        <dbReference type="RuleBase" id="RU365079"/>
    </source>
</evidence>
<sequence>MPELASTNDSNKKFLILDLNGVLLGSAFTRRTRNRYQNFRAHCFEFLKVCLSCFDVVVWSSKLSMSTQMNELLEQKLLFVWDQSRCTVIETRLREHPDKNVMFKELKHMCEEYKSYNSSNTILVDDSPYKSFLNSVSTPSQLILMLYMCMFSQIRRLDLERDFVRYLKKLADADNVQEFRKQNPFGQSSITEGSEDWNF</sequence>
<gene>
    <name evidence="3" type="ORF">GSCOC_T00008955001</name>
</gene>
<dbReference type="GO" id="GO:0005744">
    <property type="term" value="C:TIM23 mitochondrial import inner membrane translocase complex"/>
    <property type="evidence" value="ECO:0007669"/>
    <property type="project" value="UniProtKB-UniRule"/>
</dbReference>
<dbReference type="AlphaFoldDB" id="A0A068VEG9"/>
<dbReference type="Gene3D" id="3.40.50.1000">
    <property type="entry name" value="HAD superfamily/HAD-like"/>
    <property type="match status" value="1"/>
</dbReference>
<organism evidence="3 4">
    <name type="scientific">Coffea canephora</name>
    <name type="common">Robusta coffee</name>
    <dbReference type="NCBI Taxonomy" id="49390"/>
    <lineage>
        <taxon>Eukaryota</taxon>
        <taxon>Viridiplantae</taxon>
        <taxon>Streptophyta</taxon>
        <taxon>Embryophyta</taxon>
        <taxon>Tracheophyta</taxon>
        <taxon>Spermatophyta</taxon>
        <taxon>Magnoliopsida</taxon>
        <taxon>eudicotyledons</taxon>
        <taxon>Gunneridae</taxon>
        <taxon>Pentapetalae</taxon>
        <taxon>asterids</taxon>
        <taxon>lamiids</taxon>
        <taxon>Gentianales</taxon>
        <taxon>Rubiaceae</taxon>
        <taxon>Ixoroideae</taxon>
        <taxon>Gardenieae complex</taxon>
        <taxon>Bertiereae - Coffeeae clade</taxon>
        <taxon>Coffeeae</taxon>
        <taxon>Coffea</taxon>
    </lineage>
</organism>
<reference evidence="4" key="1">
    <citation type="journal article" date="2014" name="Science">
        <title>The coffee genome provides insight into the convergent evolution of caffeine biosynthesis.</title>
        <authorList>
            <person name="Denoeud F."/>
            <person name="Carretero-Paulet L."/>
            <person name="Dereeper A."/>
            <person name="Droc G."/>
            <person name="Guyot R."/>
            <person name="Pietrella M."/>
            <person name="Zheng C."/>
            <person name="Alberti A."/>
            <person name="Anthony F."/>
            <person name="Aprea G."/>
            <person name="Aury J.M."/>
            <person name="Bento P."/>
            <person name="Bernard M."/>
            <person name="Bocs S."/>
            <person name="Campa C."/>
            <person name="Cenci A."/>
            <person name="Combes M.C."/>
            <person name="Crouzillat D."/>
            <person name="Da Silva C."/>
            <person name="Daddiego L."/>
            <person name="De Bellis F."/>
            <person name="Dussert S."/>
            <person name="Garsmeur O."/>
            <person name="Gayraud T."/>
            <person name="Guignon V."/>
            <person name="Jahn K."/>
            <person name="Jamilloux V."/>
            <person name="Joet T."/>
            <person name="Labadie K."/>
            <person name="Lan T."/>
            <person name="Leclercq J."/>
            <person name="Lepelley M."/>
            <person name="Leroy T."/>
            <person name="Li L.T."/>
            <person name="Librado P."/>
            <person name="Lopez L."/>
            <person name="Munoz A."/>
            <person name="Noel B."/>
            <person name="Pallavicini A."/>
            <person name="Perrotta G."/>
            <person name="Poncet V."/>
            <person name="Pot D."/>
            <person name="Priyono X."/>
            <person name="Rigoreau M."/>
            <person name="Rouard M."/>
            <person name="Rozas J."/>
            <person name="Tranchant-Dubreuil C."/>
            <person name="VanBuren R."/>
            <person name="Zhang Q."/>
            <person name="Andrade A.C."/>
            <person name="Argout X."/>
            <person name="Bertrand B."/>
            <person name="de Kochko A."/>
            <person name="Graziosi G."/>
            <person name="Henry R.J."/>
            <person name="Jayarama X."/>
            <person name="Ming R."/>
            <person name="Nagai C."/>
            <person name="Rounsley S."/>
            <person name="Sankoff D."/>
            <person name="Giuliano G."/>
            <person name="Albert V.A."/>
            <person name="Wincker P."/>
            <person name="Lashermes P."/>
        </authorList>
    </citation>
    <scope>NUCLEOTIDE SEQUENCE [LARGE SCALE GENOMIC DNA]</scope>
    <source>
        <strain evidence="4">cv. DH200-94</strain>
    </source>
</reference>
<dbReference type="Gramene" id="CDP18964">
    <property type="protein sequence ID" value="CDP18964"/>
    <property type="gene ID" value="GSCOC_T00008955001"/>
</dbReference>
<keyword evidence="1" id="KW-0813">Transport</keyword>
<dbReference type="PANTHER" id="PTHR12210">
    <property type="entry name" value="DULLARD PROTEIN PHOSPHATASE"/>
    <property type="match status" value="1"/>
</dbReference>
<dbReference type="InterPro" id="IPR023214">
    <property type="entry name" value="HAD_sf"/>
</dbReference>
<keyword evidence="4" id="KW-1185">Reference proteome</keyword>
<comment type="subunit">
    <text evidence="1">Component of the TIM23 complex.</text>
</comment>
<name>A0A068VEG9_COFCA</name>
<dbReference type="EMBL" id="HG739406">
    <property type="protein sequence ID" value="CDP18964.1"/>
    <property type="molecule type" value="Genomic_DNA"/>
</dbReference>
<keyword evidence="1" id="KW-0496">Mitochondrion</keyword>
<dbReference type="SUPFAM" id="SSF56784">
    <property type="entry name" value="HAD-like"/>
    <property type="match status" value="1"/>
</dbReference>
<dbReference type="Pfam" id="PF03031">
    <property type="entry name" value="NIF"/>
    <property type="match status" value="1"/>
</dbReference>
<evidence type="ECO:0000313" key="4">
    <source>
        <dbReference type="Proteomes" id="UP000295252"/>
    </source>
</evidence>
<dbReference type="InterPro" id="IPR004274">
    <property type="entry name" value="FCP1_dom"/>
</dbReference>